<evidence type="ECO:0000313" key="3">
    <source>
        <dbReference type="EMBL" id="VEU68829.1"/>
    </source>
</evidence>
<feature type="signal peptide" evidence="2">
    <location>
        <begin position="1"/>
        <end position="27"/>
    </location>
</feature>
<dbReference type="EMBL" id="LR215010">
    <property type="protein sequence ID" value="VEU68829.1"/>
    <property type="molecule type" value="Genomic_DNA"/>
</dbReference>
<feature type="region of interest" description="Disordered" evidence="1">
    <location>
        <begin position="232"/>
        <end position="252"/>
    </location>
</feature>
<reference evidence="3 4" key="1">
    <citation type="submission" date="2019-01" db="EMBL/GenBank/DDBJ databases">
        <authorList>
            <consortium name="Pathogen Informatics"/>
        </authorList>
    </citation>
    <scope>NUCLEOTIDE SEQUENCE [LARGE SCALE GENOMIC DNA]</scope>
    <source>
        <strain evidence="3 4">NCTC10146</strain>
    </source>
</reference>
<evidence type="ECO:0000313" key="4">
    <source>
        <dbReference type="Proteomes" id="UP000290495"/>
    </source>
</evidence>
<sequence length="1539" mass="179433">MKKSVKKNIFKKINLIPFLGLTTPFLASCSYDKKAETKIQKNEVKKIEFFKVSKNKVTIIIELKNNINVSAEESYINVSGLIDSYDIYSKPEGINNNKIIFTVNNLQQDSRYFIKSLTINNEKAEIPNWIKTDFQTISNNDKLLIKNIEVYDIDHSNAKLKINYSSKNDSLLSKIKFQFEPNLEYKMVSYQDDYAIYNITNLKPKTKYMLKGVKLDNNEILYNSNNVSFITPENLKNQNNKQDKPTTSDSDNKNIFVNDFELINDTETSTTIRVYFSKLFDKSQRNFLEITLSDGKYQSSNVVNYDQNYVDFVINNLKPNTNYRVLEIKLNSNKLSIQKQFGFVTREYNNNNNHNNDHQNIEKNEPSISSYTTFYNDELNVVEKDSQNFENIKNNPKLNNYFNFIKKSKSNIPNEKFERKEQSEIIDLKITNNILKVKIKINSNYDHLKLKIERKGNISFIDQKNNKNNIAEFEIQNIQNGENINIIGLFQNNEEINNFKNKNFSISNKKVNEQSGAFTFQNLTEWKLWEASSSQYSFAIDVWRSVSNIDWPNAFALRIINNQNKIEYIDLNYVNKRSEAEPRRVEAYFERSKVNKVLNLVLKNGNEYYDLTNFDHVIEKPNANDGDKISNFNINSVSVTNNIVNVNYTNDIQSSINYVDFLVKSTNPFQPWSKIIRANVDHNQKISSFNTEMLPKNISKYIIVATKLQNEVIDYGLNEKYKFAVNNNQKEFNLLDFRIIKDENKKQLLASARFNFEQEDFAFFEDKWFQFAFEPEVDESSKEYYGFNFVTKYKINVPFKNLWKFGLNGFYENTKYSLKSIKVIEPFTQDPYYENISISNNIKKDFIYKFNYPNTLNNYVIKSDKVHSEFNFNDSDLITKNLNLQKQDLINIWLSNETKSKIPYSIQNHYALIEYERYHFYKNATGSIKPRKNFIMINEEGNEVNLRVIAGRKILDNAVPILDDNHKKVTITENIDQYKGLSSIENEAIFIFRLELDNHKRKLSETTPLDPASTTAKSFISIPISYKDIKQKQVIDDATFTFLQTRGDIRIHEVISKQIKDRFQFKVSLVDNNLKLEIIPKYDNVLIFDKLSDHYFSLANSTFIGNVSTTLHWIKTINNNHEISFSATPLKDNLSTSLNETFINNENKANDKLFEKNITLKNKQESTKRLYKEDKTSSTEHIRSRSFSFQNVPNGTWSVMGKVKPHDDLDYNYYVVSNSHVWKVFAKKSGVSIDGNEYKILNNTWFKVPIITEKPENINDSNPTPYFDNSNVWNLNGVEFKIESIVDFDDDSYYPHPSNFKDTYAESIKTNNKKDPWLLGRADLIVAKVDMSFFFKNFSLETLDQATYNGIPLNERQKEIIKFFLNWKNLPFVEISSFNHHLSEYYNLNWFTAPYPGLASNNKDSRKGKRYREYLLGNTNNVFSVVSYLGATSKNLLVQFDTDVVDIAGGASGTTVYDSKNKIAGFVVEATKGAKKDEKGVSGIFVVDGHKYKFIGDGTTPQNPASFYERVRLLSYLYPERYENTNFLKTPKIYNIDED</sequence>
<evidence type="ECO:0000256" key="2">
    <source>
        <dbReference type="SAM" id="SignalP"/>
    </source>
</evidence>
<feature type="chain" id="PRO_5019081252" description="DUF31 domain-containing protein" evidence="2">
    <location>
        <begin position="28"/>
        <end position="1539"/>
    </location>
</feature>
<evidence type="ECO:0000256" key="1">
    <source>
        <dbReference type="SAM" id="MobiDB-lite"/>
    </source>
</evidence>
<feature type="compositionally biased region" description="Basic and acidic residues" evidence="1">
    <location>
        <begin position="241"/>
        <end position="252"/>
    </location>
</feature>
<accession>A0A449AQJ6</accession>
<proteinExistence type="predicted"/>
<evidence type="ECO:0008006" key="5">
    <source>
        <dbReference type="Google" id="ProtNLM"/>
    </source>
</evidence>
<gene>
    <name evidence="3" type="ORF">NCTC10146_00287</name>
</gene>
<dbReference type="PROSITE" id="PS51257">
    <property type="entry name" value="PROKAR_LIPOPROTEIN"/>
    <property type="match status" value="1"/>
</dbReference>
<keyword evidence="2" id="KW-0732">Signal</keyword>
<protein>
    <recommendedName>
        <fullName evidence="5">DUF31 domain-containing protein</fullName>
    </recommendedName>
</protein>
<dbReference type="RefSeq" id="WP_004795101.1">
    <property type="nucleotide sequence ID" value="NZ_LR215010.1"/>
</dbReference>
<dbReference type="Proteomes" id="UP000290495">
    <property type="component" value="Chromosome"/>
</dbReference>
<name>A0A449AQJ6_9BACT</name>
<organism evidence="3 4">
    <name type="scientific">Mycoplasmopsis canis</name>
    <dbReference type="NCBI Taxonomy" id="29555"/>
    <lineage>
        <taxon>Bacteria</taxon>
        <taxon>Bacillati</taxon>
        <taxon>Mycoplasmatota</taxon>
        <taxon>Mycoplasmoidales</taxon>
        <taxon>Metamycoplasmataceae</taxon>
        <taxon>Mycoplasmopsis</taxon>
    </lineage>
</organism>